<dbReference type="EMBL" id="JACVFC010000001">
    <property type="protein sequence ID" value="MBC9928802.1"/>
    <property type="molecule type" value="Genomic_DNA"/>
</dbReference>
<reference evidence="2 3" key="1">
    <citation type="submission" date="2020-09" db="EMBL/GenBank/DDBJ databases">
        <title>Genome sequences of type strains of Chitinophaga qingshengii and Chitinophaga varians.</title>
        <authorList>
            <person name="Kittiwongwattana C."/>
        </authorList>
    </citation>
    <scope>NUCLEOTIDE SEQUENCE [LARGE SCALE GENOMIC DNA]</scope>
    <source>
        <strain evidence="2 3">JCM 30026</strain>
    </source>
</reference>
<name>A0ABR7TET7_9BACT</name>
<keyword evidence="1" id="KW-0732">Signal</keyword>
<dbReference type="Proteomes" id="UP000659124">
    <property type="component" value="Unassembled WGS sequence"/>
</dbReference>
<dbReference type="Pfam" id="PF14092">
    <property type="entry name" value="DUF4270"/>
    <property type="match status" value="1"/>
</dbReference>
<evidence type="ECO:0000256" key="1">
    <source>
        <dbReference type="SAM" id="SignalP"/>
    </source>
</evidence>
<comment type="caution">
    <text evidence="2">The sequence shown here is derived from an EMBL/GenBank/DDBJ whole genome shotgun (WGS) entry which is preliminary data.</text>
</comment>
<keyword evidence="3" id="KW-1185">Reference proteome</keyword>
<dbReference type="InterPro" id="IPR025366">
    <property type="entry name" value="DUF4270"/>
</dbReference>
<feature type="chain" id="PRO_5045046561" evidence="1">
    <location>
        <begin position="24"/>
        <end position="454"/>
    </location>
</feature>
<sequence length="454" mass="49518">MKINFRNLSLVAASIALLYGASGCNQSTILGQGLIPPGDFVNGQDTTINTIVANNILKYDSLFFNGYDRTEKALGSITTDPVFGKTHAFVFMQVGLPSSAFTFAGTGQTLDSVVLSLAYLGYKGDSTTTQTFRVYRMSEPGFKIDSNYAYNKMLQYNPGELLGTATVTPLGLKDSVSVYDKKEGAQLRIKLSSAFGNDLLQQKSDGAFTNDSSFRSYLKGFALIPDTIAGTNRNMMFFDVNNANTKLTVFYKNSVDDSLRATFAFGNNSAHSNTFIRNYNGSEASRYINTGNPKGDSILFLQSSPGGLYTNLLIPHLENFPNAVINKAELVITQVTVGPSDMNNIFKEPAKLLLTQYVGMGDSTKSLIDQLAGGNTAYFGGDKQIITNFGGVQVAQYTFNIGRYLQALIKKQETNAGFKLQVVRTAYPDVDRLKAGGGNLSQYNMKLRIIYTKP</sequence>
<gene>
    <name evidence="2" type="ORF">ICL07_00345</name>
</gene>
<dbReference type="PROSITE" id="PS51257">
    <property type="entry name" value="PROKAR_LIPOPROTEIN"/>
    <property type="match status" value="1"/>
</dbReference>
<dbReference type="RefSeq" id="WP_188085970.1">
    <property type="nucleotide sequence ID" value="NZ_JACVFC010000001.1"/>
</dbReference>
<protein>
    <submittedName>
        <fullName evidence="2">DUF4270 family protein</fullName>
    </submittedName>
</protein>
<proteinExistence type="predicted"/>
<organism evidence="2 3">
    <name type="scientific">Chitinophaga qingshengii</name>
    <dbReference type="NCBI Taxonomy" id="1569794"/>
    <lineage>
        <taxon>Bacteria</taxon>
        <taxon>Pseudomonadati</taxon>
        <taxon>Bacteroidota</taxon>
        <taxon>Chitinophagia</taxon>
        <taxon>Chitinophagales</taxon>
        <taxon>Chitinophagaceae</taxon>
        <taxon>Chitinophaga</taxon>
    </lineage>
</organism>
<evidence type="ECO:0000313" key="2">
    <source>
        <dbReference type="EMBL" id="MBC9928802.1"/>
    </source>
</evidence>
<accession>A0ABR7TET7</accession>
<feature type="signal peptide" evidence="1">
    <location>
        <begin position="1"/>
        <end position="23"/>
    </location>
</feature>
<evidence type="ECO:0000313" key="3">
    <source>
        <dbReference type="Proteomes" id="UP000659124"/>
    </source>
</evidence>